<dbReference type="Pfam" id="PF00719">
    <property type="entry name" value="Pyrophosphatase"/>
    <property type="match status" value="1"/>
</dbReference>
<comment type="similarity">
    <text evidence="3">Belongs to the PPase family.</text>
</comment>
<dbReference type="PROSITE" id="PS00387">
    <property type="entry name" value="PPASE"/>
    <property type="match status" value="1"/>
</dbReference>
<dbReference type="InterPro" id="IPR008162">
    <property type="entry name" value="Pyrophosphatase"/>
</dbReference>
<accession>A0A8W8LLH0</accession>
<dbReference type="PANTHER" id="PTHR10286">
    <property type="entry name" value="INORGANIC PYROPHOSPHATASE"/>
    <property type="match status" value="1"/>
</dbReference>
<dbReference type="EC" id="3.6.1.1" evidence="4"/>
<keyword evidence="6" id="KW-0479">Metal-binding</keyword>
<keyword evidence="7" id="KW-0378">Hydrolase</keyword>
<dbReference type="SUPFAM" id="SSF50324">
    <property type="entry name" value="Inorganic pyrophosphatase"/>
    <property type="match status" value="1"/>
</dbReference>
<dbReference type="Gene3D" id="3.90.80.10">
    <property type="entry name" value="Inorganic pyrophosphatase"/>
    <property type="match status" value="1"/>
</dbReference>
<protein>
    <recommendedName>
        <fullName evidence="10">Inorganic pyrophosphatase</fullName>
        <ecNumber evidence="4">3.6.1.1</ecNumber>
    </recommendedName>
    <alternativeName>
        <fullName evidence="9">Pyrophosphate phospho-hydrolase</fullName>
    </alternativeName>
</protein>
<dbReference type="CDD" id="cd00412">
    <property type="entry name" value="pyrophosphatase"/>
    <property type="match status" value="1"/>
</dbReference>
<proteinExistence type="inferred from homology"/>
<dbReference type="GO" id="GO:0006796">
    <property type="term" value="P:phosphate-containing compound metabolic process"/>
    <property type="evidence" value="ECO:0007669"/>
    <property type="project" value="InterPro"/>
</dbReference>
<keyword evidence="5" id="KW-0963">Cytoplasm</keyword>
<dbReference type="AlphaFoldDB" id="A0A8W8LLH0"/>
<evidence type="ECO:0000256" key="7">
    <source>
        <dbReference type="ARBA" id="ARBA00022801"/>
    </source>
</evidence>
<evidence type="ECO:0000256" key="1">
    <source>
        <dbReference type="ARBA" id="ARBA00001946"/>
    </source>
</evidence>
<keyword evidence="8" id="KW-0460">Magnesium</keyword>
<evidence type="ECO:0000313" key="12">
    <source>
        <dbReference type="Proteomes" id="UP000005408"/>
    </source>
</evidence>
<reference evidence="11" key="1">
    <citation type="submission" date="2022-08" db="UniProtKB">
        <authorList>
            <consortium name="EnsemblMetazoa"/>
        </authorList>
    </citation>
    <scope>IDENTIFICATION</scope>
    <source>
        <strain evidence="11">05x7-T-G4-1.051#20</strain>
    </source>
</reference>
<evidence type="ECO:0000256" key="3">
    <source>
        <dbReference type="ARBA" id="ARBA00006220"/>
    </source>
</evidence>
<dbReference type="InterPro" id="IPR036649">
    <property type="entry name" value="Pyrophosphatase_sf"/>
</dbReference>
<dbReference type="GO" id="GO:0005737">
    <property type="term" value="C:cytoplasm"/>
    <property type="evidence" value="ECO:0007669"/>
    <property type="project" value="UniProtKB-SubCell"/>
</dbReference>
<evidence type="ECO:0000256" key="5">
    <source>
        <dbReference type="ARBA" id="ARBA00022490"/>
    </source>
</evidence>
<comment type="subcellular location">
    <subcellularLocation>
        <location evidence="2">Cytoplasm</location>
    </subcellularLocation>
</comment>
<evidence type="ECO:0000256" key="2">
    <source>
        <dbReference type="ARBA" id="ARBA00004496"/>
    </source>
</evidence>
<name>A0A8W8LLH0_MAGGI</name>
<dbReference type="GO" id="GO:0000287">
    <property type="term" value="F:magnesium ion binding"/>
    <property type="evidence" value="ECO:0007669"/>
    <property type="project" value="InterPro"/>
</dbReference>
<evidence type="ECO:0000256" key="8">
    <source>
        <dbReference type="ARBA" id="ARBA00022842"/>
    </source>
</evidence>
<dbReference type="FunFam" id="3.90.80.10:FF:000004">
    <property type="entry name" value="Inorganic pyrophosphatase"/>
    <property type="match status" value="1"/>
</dbReference>
<evidence type="ECO:0000313" key="11">
    <source>
        <dbReference type="EnsemblMetazoa" id="G2799.5:cds"/>
    </source>
</evidence>
<dbReference type="Proteomes" id="UP000005408">
    <property type="component" value="Unassembled WGS sequence"/>
</dbReference>
<dbReference type="EnsemblMetazoa" id="G2799.5">
    <property type="protein sequence ID" value="G2799.5:cds"/>
    <property type="gene ID" value="G2799"/>
</dbReference>
<evidence type="ECO:0000256" key="6">
    <source>
        <dbReference type="ARBA" id="ARBA00022723"/>
    </source>
</evidence>
<sequence length="737" mass="84072">MQAHEQNNKLVKGDGGAIGLTENMTQLQRWMVSGPEVARVINEFESAQEQIKKDQSKGPDIRHHEQVRSQQNTFAKHVNAFCSVVEDMGNPFMEQSEDLLILDTHDIVDKKVAETVRNIEIIGKQQFHQFVKERLESNSKSIYEPIKQNKLLLFSRQQPRTVSKEKQQIVSLKQNCSLFSQLYVSCQVRNGDLVDFFKHENQAYPPSLSQFGDLRHGSKSDLLVQLEKTTESSNEAPSVDALVLDGSALVNMLKPRGSKTFEDYFRDIFKPYIQIQLHSVRRIDIIWDEYFTDSLKSSERTRRGKGIRRRVLSDSNVPGNWESFLRVDENKKELFVYLSKQLVSDQSWDAEKQLVTTIGSSVMCLKTKDTSQIEPCTHEEADTRMMLHVKDAVAEGHECVMIRTVDTCLGTCQSTILPMLLDPRSHMAFYFSMHSRAVISLSDKSLSPTAVVDHMEEIQRFVVLMYDKASGPNGNTVSPFHDIPLFANTEKTVMNMVVEIPRWTNSKMEISKEEKMNPIKQDVKKGALRYVKNVFPHHGYIWNYGALPQTWEDPKHETPETKTLGDNDPLDVCEIGQKVHKRGAVIQVKVLGVMCLIDEGETDWKVLVIDVTDPLASDLNDIEDVEKHMPGFLKATYEWFKIYKIPDGKPENKFAFNGEAKNKEYAMKVVNECNKQWQQLIGKECDNHGIACENTSVASSPYKITPEDGKKIVEAQPQLGTAKPVADEIDKWHYVKL</sequence>
<organism evidence="11 12">
    <name type="scientific">Magallana gigas</name>
    <name type="common">Pacific oyster</name>
    <name type="synonym">Crassostrea gigas</name>
    <dbReference type="NCBI Taxonomy" id="29159"/>
    <lineage>
        <taxon>Eukaryota</taxon>
        <taxon>Metazoa</taxon>
        <taxon>Spiralia</taxon>
        <taxon>Lophotrochozoa</taxon>
        <taxon>Mollusca</taxon>
        <taxon>Bivalvia</taxon>
        <taxon>Autobranchia</taxon>
        <taxon>Pteriomorphia</taxon>
        <taxon>Ostreida</taxon>
        <taxon>Ostreoidea</taxon>
        <taxon>Ostreidae</taxon>
        <taxon>Magallana</taxon>
    </lineage>
</organism>
<evidence type="ECO:0000256" key="10">
    <source>
        <dbReference type="ARBA" id="ARBA00040300"/>
    </source>
</evidence>
<dbReference type="GO" id="GO:0004427">
    <property type="term" value="F:inorganic diphosphate phosphatase activity"/>
    <property type="evidence" value="ECO:0007669"/>
    <property type="project" value="UniProtKB-EC"/>
</dbReference>
<evidence type="ECO:0000256" key="9">
    <source>
        <dbReference type="ARBA" id="ARBA00032535"/>
    </source>
</evidence>
<comment type="cofactor">
    <cofactor evidence="1">
        <name>Mg(2+)</name>
        <dbReference type="ChEBI" id="CHEBI:18420"/>
    </cofactor>
</comment>
<keyword evidence="12" id="KW-1185">Reference proteome</keyword>
<evidence type="ECO:0000256" key="4">
    <source>
        <dbReference type="ARBA" id="ARBA00012146"/>
    </source>
</evidence>